<comment type="subunit">
    <text evidence="5">Part of the ribosomal stalk of the 50S ribosomal subunit. The N-terminus interacts with L11 and the large rRNA to form the base of the stalk. The C-terminus forms an elongated spine to which L12 dimers bind in a sequential fashion forming a multimeric L10(L12)X complex.</text>
</comment>
<sequence length="178" mass="19084">MPVRPEKAAVVEELKDKFRRARAVVLADNRGLTVAESTKLRRQLREAGVELKVAKNTLIRIAAQEVGIQGLEPLLSGPTTLAFGYTDEVTAPKMIKEFIARDRNPKLEVKGGLLDGRVIDAEGVRALADLPPREVLIAQVIAGVQAPLAGVVGAVNGILAQVVWAIDARIRQLEGATA</sequence>
<keyword evidence="7" id="KW-1185">Reference proteome</keyword>
<dbReference type="Proteomes" id="UP001163687">
    <property type="component" value="Chromosome"/>
</dbReference>
<dbReference type="NCBIfam" id="NF000955">
    <property type="entry name" value="PRK00099.1-1"/>
    <property type="match status" value="1"/>
</dbReference>
<dbReference type="CDD" id="cd05797">
    <property type="entry name" value="Ribosomal_L10"/>
    <property type="match status" value="1"/>
</dbReference>
<dbReference type="GO" id="GO:0006412">
    <property type="term" value="P:translation"/>
    <property type="evidence" value="ECO:0007669"/>
    <property type="project" value="UniProtKB-UniRule"/>
</dbReference>
<comment type="function">
    <text evidence="5">Forms part of the ribosomal stalk, playing a central role in the interaction of the ribosome with GTP-bound translation factors.</text>
</comment>
<dbReference type="Pfam" id="PF00466">
    <property type="entry name" value="Ribosomal_L10"/>
    <property type="match status" value="1"/>
</dbReference>
<dbReference type="Gene3D" id="6.10.250.290">
    <property type="match status" value="1"/>
</dbReference>
<gene>
    <name evidence="5" type="primary">rplJ</name>
    <name evidence="6" type="ORF">caldi_32980</name>
</gene>
<evidence type="ECO:0000256" key="4">
    <source>
        <dbReference type="ARBA" id="ARBA00035202"/>
    </source>
</evidence>
<dbReference type="GO" id="GO:0003735">
    <property type="term" value="F:structural constituent of ribosome"/>
    <property type="evidence" value="ECO:0007669"/>
    <property type="project" value="InterPro"/>
</dbReference>
<protein>
    <recommendedName>
        <fullName evidence="4 5">Large ribosomal subunit protein uL10</fullName>
    </recommendedName>
</protein>
<evidence type="ECO:0000256" key="2">
    <source>
        <dbReference type="ARBA" id="ARBA00022980"/>
    </source>
</evidence>
<organism evidence="6 7">
    <name type="scientific">Caldinitratiruptor microaerophilus</name>
    <dbReference type="NCBI Taxonomy" id="671077"/>
    <lineage>
        <taxon>Bacteria</taxon>
        <taxon>Bacillati</taxon>
        <taxon>Bacillota</taxon>
        <taxon>Clostridia</taxon>
        <taxon>Eubacteriales</taxon>
        <taxon>Symbiobacteriaceae</taxon>
        <taxon>Caldinitratiruptor</taxon>
    </lineage>
</organism>
<dbReference type="PROSITE" id="PS01109">
    <property type="entry name" value="RIBOSOMAL_L10"/>
    <property type="match status" value="1"/>
</dbReference>
<dbReference type="GO" id="GO:0015934">
    <property type="term" value="C:large ribosomal subunit"/>
    <property type="evidence" value="ECO:0007669"/>
    <property type="project" value="InterPro"/>
</dbReference>
<dbReference type="InterPro" id="IPR001790">
    <property type="entry name" value="Ribosomal_uL10"/>
</dbReference>
<name>A0AA35GA69_9FIRM</name>
<evidence type="ECO:0000256" key="1">
    <source>
        <dbReference type="ARBA" id="ARBA00008889"/>
    </source>
</evidence>
<keyword evidence="3 5" id="KW-0687">Ribonucleoprotein</keyword>
<dbReference type="RefSeq" id="WP_264842802.1">
    <property type="nucleotide sequence ID" value="NZ_AP025628.1"/>
</dbReference>
<dbReference type="PANTHER" id="PTHR11560">
    <property type="entry name" value="39S RIBOSOMAL PROTEIN L10, MITOCHONDRIAL"/>
    <property type="match status" value="1"/>
</dbReference>
<comment type="similarity">
    <text evidence="1 5">Belongs to the universal ribosomal protein uL10 family.</text>
</comment>
<dbReference type="GO" id="GO:0070180">
    <property type="term" value="F:large ribosomal subunit rRNA binding"/>
    <property type="evidence" value="ECO:0007669"/>
    <property type="project" value="UniProtKB-UniRule"/>
</dbReference>
<dbReference type="SUPFAM" id="SSF160369">
    <property type="entry name" value="Ribosomal protein L10-like"/>
    <property type="match status" value="1"/>
</dbReference>
<dbReference type="KEGG" id="cmic:caldi_32980"/>
<dbReference type="AlphaFoldDB" id="A0AA35GA69"/>
<keyword evidence="2 5" id="KW-0689">Ribosomal protein</keyword>
<dbReference type="Gene3D" id="3.30.70.1730">
    <property type="match status" value="1"/>
</dbReference>
<evidence type="ECO:0000313" key="7">
    <source>
        <dbReference type="Proteomes" id="UP001163687"/>
    </source>
</evidence>
<keyword evidence="5" id="KW-0699">rRNA-binding</keyword>
<evidence type="ECO:0000256" key="5">
    <source>
        <dbReference type="HAMAP-Rule" id="MF_00362"/>
    </source>
</evidence>
<keyword evidence="5" id="KW-0694">RNA-binding</keyword>
<proteinExistence type="inferred from homology"/>
<reference evidence="6" key="1">
    <citation type="submission" date="2022-03" db="EMBL/GenBank/DDBJ databases">
        <title>Complete genome sequence of Caldinitratiruptor microaerophilus.</title>
        <authorList>
            <person name="Mukaiyama R."/>
            <person name="Nishiyama T."/>
            <person name="Ueda K."/>
        </authorList>
    </citation>
    <scope>NUCLEOTIDE SEQUENCE</scope>
    <source>
        <strain evidence="6">JCM 16183</strain>
    </source>
</reference>
<accession>A0AA35GA69</accession>
<dbReference type="HAMAP" id="MF_00362">
    <property type="entry name" value="Ribosomal_uL10"/>
    <property type="match status" value="1"/>
</dbReference>
<dbReference type="EMBL" id="AP025628">
    <property type="protein sequence ID" value="BDG62208.1"/>
    <property type="molecule type" value="Genomic_DNA"/>
</dbReference>
<dbReference type="InterPro" id="IPR002363">
    <property type="entry name" value="Ribosomal_uL10_CS_bac"/>
</dbReference>
<dbReference type="InterPro" id="IPR043141">
    <property type="entry name" value="Ribosomal_uL10-like_sf"/>
</dbReference>
<evidence type="ECO:0000313" key="6">
    <source>
        <dbReference type="EMBL" id="BDG62208.1"/>
    </source>
</evidence>
<dbReference type="InterPro" id="IPR022973">
    <property type="entry name" value="Ribosomal_uL10_bac"/>
</dbReference>
<evidence type="ECO:0000256" key="3">
    <source>
        <dbReference type="ARBA" id="ARBA00023274"/>
    </source>
</evidence>
<dbReference type="InterPro" id="IPR047865">
    <property type="entry name" value="Ribosomal_uL10_bac_type"/>
</dbReference>